<gene>
    <name evidence="6" type="ORF">GJA_3664</name>
</gene>
<feature type="domain" description="HTH tetR-type" evidence="5">
    <location>
        <begin position="6"/>
        <end position="66"/>
    </location>
</feature>
<sequence>MVRLAKFNENNFIDSAIEIAAQCGFAAVSMSAIAVKAGAPIGSVYHRFDSRGAILARAWLRVKADFRSEVASLWARGDGDTWAGVHGLLDWCRRKPVYARFLLQCEDSPDFNGALSAELTAALEAEQAELDACFERCVAAMPGQAAHTGSMLRFVLVDAPVAIVKPYLTQNQPIPASADAMLRASHDAVCGWATRTPH</sequence>
<dbReference type="AlphaFoldDB" id="W0V621"/>
<dbReference type="OrthoDB" id="8701707at2"/>
<dbReference type="InterPro" id="IPR001647">
    <property type="entry name" value="HTH_TetR"/>
</dbReference>
<dbReference type="PANTHER" id="PTHR30055:SF234">
    <property type="entry name" value="HTH-TYPE TRANSCRIPTIONAL REGULATOR BETI"/>
    <property type="match status" value="1"/>
</dbReference>
<keyword evidence="2 4" id="KW-0238">DNA-binding</keyword>
<dbReference type="EMBL" id="HG322949">
    <property type="protein sequence ID" value="CDG84279.1"/>
    <property type="molecule type" value="Genomic_DNA"/>
</dbReference>
<evidence type="ECO:0000256" key="2">
    <source>
        <dbReference type="ARBA" id="ARBA00023125"/>
    </source>
</evidence>
<protein>
    <submittedName>
        <fullName evidence="6">Bacterial regulatory s, tetR family protein</fullName>
    </submittedName>
</protein>
<keyword evidence="1" id="KW-0805">Transcription regulation</keyword>
<evidence type="ECO:0000313" key="7">
    <source>
        <dbReference type="Proteomes" id="UP000027604"/>
    </source>
</evidence>
<organism evidence="6 7">
    <name type="scientific">Janthinobacterium agaricidamnosum NBRC 102515 = DSM 9628</name>
    <dbReference type="NCBI Taxonomy" id="1349767"/>
    <lineage>
        <taxon>Bacteria</taxon>
        <taxon>Pseudomonadati</taxon>
        <taxon>Pseudomonadota</taxon>
        <taxon>Betaproteobacteria</taxon>
        <taxon>Burkholderiales</taxon>
        <taxon>Oxalobacteraceae</taxon>
        <taxon>Janthinobacterium</taxon>
    </lineage>
</organism>
<keyword evidence="7" id="KW-1185">Reference proteome</keyword>
<dbReference type="Pfam" id="PF00440">
    <property type="entry name" value="TetR_N"/>
    <property type="match status" value="1"/>
</dbReference>
<dbReference type="PROSITE" id="PS50977">
    <property type="entry name" value="HTH_TETR_2"/>
    <property type="match status" value="1"/>
</dbReference>
<accession>W0V621</accession>
<dbReference type="InterPro" id="IPR050109">
    <property type="entry name" value="HTH-type_TetR-like_transc_reg"/>
</dbReference>
<dbReference type="GO" id="GO:0003700">
    <property type="term" value="F:DNA-binding transcription factor activity"/>
    <property type="evidence" value="ECO:0007669"/>
    <property type="project" value="TreeGrafter"/>
</dbReference>
<dbReference type="STRING" id="1349767.GJA_3664"/>
<evidence type="ECO:0000256" key="4">
    <source>
        <dbReference type="PROSITE-ProRule" id="PRU00335"/>
    </source>
</evidence>
<evidence type="ECO:0000256" key="3">
    <source>
        <dbReference type="ARBA" id="ARBA00023163"/>
    </source>
</evidence>
<dbReference type="GO" id="GO:0000976">
    <property type="term" value="F:transcription cis-regulatory region binding"/>
    <property type="evidence" value="ECO:0007669"/>
    <property type="project" value="TreeGrafter"/>
</dbReference>
<evidence type="ECO:0000259" key="5">
    <source>
        <dbReference type="PROSITE" id="PS50977"/>
    </source>
</evidence>
<name>W0V621_9BURK</name>
<keyword evidence="3" id="KW-0804">Transcription</keyword>
<reference evidence="6 7" key="1">
    <citation type="journal article" date="2015" name="Genome Announc.">
        <title>Genome Sequence of Mushroom Soft-Rot Pathogen Janthinobacterium agaricidamnosum.</title>
        <authorList>
            <person name="Graupner K."/>
            <person name="Lackner G."/>
            <person name="Hertweck C."/>
        </authorList>
    </citation>
    <scope>NUCLEOTIDE SEQUENCE [LARGE SCALE GENOMIC DNA]</scope>
    <source>
        <strain evidence="7">NBRC 102515 / DSM 9628</strain>
    </source>
</reference>
<dbReference type="eggNOG" id="COG1309">
    <property type="taxonomic scope" value="Bacteria"/>
</dbReference>
<dbReference type="InterPro" id="IPR009057">
    <property type="entry name" value="Homeodomain-like_sf"/>
</dbReference>
<dbReference type="RefSeq" id="WP_038494451.1">
    <property type="nucleotide sequence ID" value="NZ_BCTH01000089.1"/>
</dbReference>
<dbReference type="Proteomes" id="UP000027604">
    <property type="component" value="Chromosome I"/>
</dbReference>
<feature type="DNA-binding region" description="H-T-H motif" evidence="4">
    <location>
        <begin position="29"/>
        <end position="48"/>
    </location>
</feature>
<dbReference type="KEGG" id="jag:GJA_3664"/>
<dbReference type="PANTHER" id="PTHR30055">
    <property type="entry name" value="HTH-TYPE TRANSCRIPTIONAL REGULATOR RUTR"/>
    <property type="match status" value="1"/>
</dbReference>
<dbReference type="Gene3D" id="1.10.357.10">
    <property type="entry name" value="Tetracycline Repressor, domain 2"/>
    <property type="match status" value="1"/>
</dbReference>
<proteinExistence type="predicted"/>
<evidence type="ECO:0000256" key="1">
    <source>
        <dbReference type="ARBA" id="ARBA00023015"/>
    </source>
</evidence>
<dbReference type="SUPFAM" id="SSF46689">
    <property type="entry name" value="Homeodomain-like"/>
    <property type="match status" value="1"/>
</dbReference>
<dbReference type="PATRIC" id="fig|1349767.4.peg.254"/>
<evidence type="ECO:0000313" key="6">
    <source>
        <dbReference type="EMBL" id="CDG84279.1"/>
    </source>
</evidence>
<dbReference type="HOGENOM" id="CLU_114085_1_0_4"/>